<dbReference type="AlphaFoldDB" id="A0A1I3DKD7"/>
<evidence type="ECO:0000256" key="1">
    <source>
        <dbReference type="ARBA" id="ARBA00004571"/>
    </source>
</evidence>
<evidence type="ECO:0000256" key="2">
    <source>
        <dbReference type="ARBA" id="ARBA00022448"/>
    </source>
</evidence>
<dbReference type="Gene3D" id="2.60.40.1120">
    <property type="entry name" value="Carboxypeptidase-like, regulatory domain"/>
    <property type="match status" value="1"/>
</dbReference>
<organism evidence="9 10">
    <name type="scientific">Parapedobacter indicus</name>
    <dbReference type="NCBI Taxonomy" id="1477437"/>
    <lineage>
        <taxon>Bacteria</taxon>
        <taxon>Pseudomonadati</taxon>
        <taxon>Bacteroidota</taxon>
        <taxon>Sphingobacteriia</taxon>
        <taxon>Sphingobacteriales</taxon>
        <taxon>Sphingobacteriaceae</taxon>
        <taxon>Parapedobacter</taxon>
    </lineage>
</organism>
<evidence type="ECO:0000256" key="7">
    <source>
        <dbReference type="PROSITE-ProRule" id="PRU01360"/>
    </source>
</evidence>
<dbReference type="InterPro" id="IPR036942">
    <property type="entry name" value="Beta-barrel_TonB_sf"/>
</dbReference>
<evidence type="ECO:0000313" key="9">
    <source>
        <dbReference type="EMBL" id="SFH87187.1"/>
    </source>
</evidence>
<dbReference type="PROSITE" id="PS52016">
    <property type="entry name" value="TONB_DEPENDENT_REC_3"/>
    <property type="match status" value="1"/>
</dbReference>
<evidence type="ECO:0000256" key="3">
    <source>
        <dbReference type="ARBA" id="ARBA00022452"/>
    </source>
</evidence>
<protein>
    <submittedName>
        <fullName evidence="9">TonB-linked outer membrane protein, SusC/RagA family</fullName>
    </submittedName>
</protein>
<evidence type="ECO:0000256" key="6">
    <source>
        <dbReference type="ARBA" id="ARBA00023237"/>
    </source>
</evidence>
<dbReference type="InterPro" id="IPR008969">
    <property type="entry name" value="CarboxyPept-like_regulatory"/>
</dbReference>
<keyword evidence="5 7" id="KW-0472">Membrane</keyword>
<reference evidence="9 10" key="1">
    <citation type="submission" date="2016-10" db="EMBL/GenBank/DDBJ databases">
        <authorList>
            <person name="de Groot N.N."/>
        </authorList>
    </citation>
    <scope>NUCLEOTIDE SEQUENCE [LARGE SCALE GENOMIC DNA]</scope>
    <source>
        <strain evidence="9 10">RK1</strain>
    </source>
</reference>
<evidence type="ECO:0000256" key="5">
    <source>
        <dbReference type="ARBA" id="ARBA00023136"/>
    </source>
</evidence>
<dbReference type="GO" id="GO:0009279">
    <property type="term" value="C:cell outer membrane"/>
    <property type="evidence" value="ECO:0007669"/>
    <property type="project" value="UniProtKB-SubCell"/>
</dbReference>
<dbReference type="RefSeq" id="WP_090623792.1">
    <property type="nucleotide sequence ID" value="NZ_FOQO01000001.1"/>
</dbReference>
<keyword evidence="3 7" id="KW-1134">Transmembrane beta strand</keyword>
<dbReference type="FunFam" id="2.170.130.10:FF:000008">
    <property type="entry name" value="SusC/RagA family TonB-linked outer membrane protein"/>
    <property type="match status" value="1"/>
</dbReference>
<dbReference type="InterPro" id="IPR012910">
    <property type="entry name" value="Plug_dom"/>
</dbReference>
<dbReference type="InterPro" id="IPR039426">
    <property type="entry name" value="TonB-dep_rcpt-like"/>
</dbReference>
<dbReference type="Pfam" id="PF07715">
    <property type="entry name" value="Plug"/>
    <property type="match status" value="1"/>
</dbReference>
<name>A0A1I3DKD7_9SPHI</name>
<dbReference type="Gene3D" id="2.170.130.10">
    <property type="entry name" value="TonB-dependent receptor, plug domain"/>
    <property type="match status" value="1"/>
</dbReference>
<dbReference type="SUPFAM" id="SSF49464">
    <property type="entry name" value="Carboxypeptidase regulatory domain-like"/>
    <property type="match status" value="1"/>
</dbReference>
<evidence type="ECO:0000313" key="10">
    <source>
        <dbReference type="Proteomes" id="UP000198670"/>
    </source>
</evidence>
<dbReference type="OrthoDB" id="9768177at2"/>
<comment type="similarity">
    <text evidence="7">Belongs to the TonB-dependent receptor family.</text>
</comment>
<feature type="domain" description="TonB-dependent receptor plug" evidence="8">
    <location>
        <begin position="221"/>
        <end position="325"/>
    </location>
</feature>
<dbReference type="InterPro" id="IPR023996">
    <property type="entry name" value="TonB-dep_OMP_SusC/RagA"/>
</dbReference>
<dbReference type="NCBIfam" id="TIGR04056">
    <property type="entry name" value="OMP_RagA_SusC"/>
    <property type="match status" value="1"/>
</dbReference>
<sequence length="1119" mass="123482">MNIIYVFRVMRLVALLLFCGFLQLSAASYSQEITLKGNNIPLVSVFKSISQQTGYEVAGFEISLDKAKPVTVSAEQMPIKDFLQLIFYNQPFTYKIEGRTIFVAESQKAMKRRTENRAGAVSFISQRVVTGRVTDEQGNPLEGVTVHLKNTETTTTTNATGTYQITVSPADARLVFSIVGFEQLELAVTPSGILNAVMIQAENTLDEVVVISYGTQKRELVTGAISSVSAKDLEKAPATQIGQQLQGRLPGVRINQSSGTPGEGISFRIRGQASIAAGNAPLVVIDGFASSTGLEALSPVDIESISVLKDASATALYGSRAANGVILVTTKQAKAGLTDVGVSVWRGFQRVPQRGRPNVMNARQFAQYKNEWYSDQGLEVPERYQNPEQYGPNDGTDWFDVLLNPNAATQNYQLSVSTGTEKVKTAITAGYNKQDGVMLNTFAERFTARANNVFTISPKLTLGLNVASTYRNSQNLPTDGTWNIISAAYIMDPTLEYKNPDGSLPIGFSSPGMFPNPNWYRVLIERENPLVRKNVLVNAFGEYQLLEGLTYKLKADVDVGDSKGRYWSPSTAQGGMFTAPPTPATGSYSTSDYSNWQIENTLNYDRRFNEKHSVQALLGYSAQKIQSESSNIVGSEFPDDEIPWITAAPVRRGDASITELSLLSTFGRLNYAYDDKYLASVSLRRDGSSRFGDEKKFGTFPAVSLGWIASKEGFLQKYSETLSFLKFRASYGEVGNYNIGNYTHLSAIGNSNYAFNDALVAGKAKSNLGNQLLTWETTVQGDVGVDLGLFNDRIFFAYDYYWKTTNGLLYAVDVPLASGFSSIQSNIGEFEFWGHEFSVETKNFIKNFKWNTVLTFSLDRNRVKQLGTENTPIGGYQENVDFIRTAVGHPIGQFYGYVYEGIFMNQDELNQGPHIRDYGGSTIGSVRLKDISGPDGVPDGIIDAAYDKTYIGNPNPTFSFGLTNRLSYRNFDLDIHMVGRIGGDLFMGELLWTENLDGVFNARPEVANRWRSEDNPGDGVFPRTNSNPLHRFNNSHHIYDGSYLAARNISLGYTFQIPPNGTIKSARLYVNAQNAFIITNYPGMNPEASESGLNGLNEGRDFAHYPIPRVFTIGADFKF</sequence>
<dbReference type="Gene3D" id="2.40.170.20">
    <property type="entry name" value="TonB-dependent receptor, beta-barrel domain"/>
    <property type="match status" value="1"/>
</dbReference>
<dbReference type="STRING" id="1477437.SAMN05444682_101518"/>
<dbReference type="EMBL" id="FOQO01000001">
    <property type="protein sequence ID" value="SFH87187.1"/>
    <property type="molecule type" value="Genomic_DNA"/>
</dbReference>
<dbReference type="NCBIfam" id="TIGR04057">
    <property type="entry name" value="SusC_RagA_signa"/>
    <property type="match status" value="1"/>
</dbReference>
<gene>
    <name evidence="9" type="ORF">SAMN05444682_101518</name>
</gene>
<keyword evidence="2 7" id="KW-0813">Transport</keyword>
<keyword evidence="10" id="KW-1185">Reference proteome</keyword>
<dbReference type="Pfam" id="PF13715">
    <property type="entry name" value="CarbopepD_reg_2"/>
    <property type="match status" value="1"/>
</dbReference>
<dbReference type="SUPFAM" id="SSF56935">
    <property type="entry name" value="Porins"/>
    <property type="match status" value="1"/>
</dbReference>
<dbReference type="Proteomes" id="UP000198670">
    <property type="component" value="Unassembled WGS sequence"/>
</dbReference>
<dbReference type="InterPro" id="IPR037066">
    <property type="entry name" value="Plug_dom_sf"/>
</dbReference>
<proteinExistence type="inferred from homology"/>
<comment type="subcellular location">
    <subcellularLocation>
        <location evidence="1 7">Cell outer membrane</location>
        <topology evidence="1 7">Multi-pass membrane protein</topology>
    </subcellularLocation>
</comment>
<dbReference type="InterPro" id="IPR023997">
    <property type="entry name" value="TonB-dep_OMP_SusC/RagA_CS"/>
</dbReference>
<accession>A0A1I3DKD7</accession>
<keyword evidence="4 7" id="KW-0812">Transmembrane</keyword>
<evidence type="ECO:0000256" key="4">
    <source>
        <dbReference type="ARBA" id="ARBA00022692"/>
    </source>
</evidence>
<evidence type="ECO:0000259" key="8">
    <source>
        <dbReference type="Pfam" id="PF07715"/>
    </source>
</evidence>
<keyword evidence="6 7" id="KW-0998">Cell outer membrane</keyword>